<dbReference type="RefSeq" id="WP_236892552.1">
    <property type="nucleotide sequence ID" value="NZ_AP024488.1"/>
</dbReference>
<keyword evidence="3" id="KW-1185">Reference proteome</keyword>
<feature type="signal peptide" evidence="1">
    <location>
        <begin position="1"/>
        <end position="23"/>
    </location>
</feature>
<reference evidence="2 3" key="1">
    <citation type="submission" date="2021-02" db="EMBL/GenBank/DDBJ databases">
        <title>Complete genome of Desulfoluna sp. strain ASN36.</title>
        <authorList>
            <person name="Takahashi A."/>
            <person name="Kojima H."/>
            <person name="Fukui M."/>
        </authorList>
    </citation>
    <scope>NUCLEOTIDE SEQUENCE [LARGE SCALE GENOMIC DNA]</scope>
    <source>
        <strain evidence="2 3">ASN36</strain>
    </source>
</reference>
<feature type="chain" id="PRO_5046764877" evidence="1">
    <location>
        <begin position="24"/>
        <end position="254"/>
    </location>
</feature>
<dbReference type="EMBL" id="AP024488">
    <property type="protein sequence ID" value="BCS96211.1"/>
    <property type="molecule type" value="Genomic_DNA"/>
</dbReference>
<keyword evidence="1" id="KW-0732">Signal</keyword>
<organism evidence="2 3">
    <name type="scientific">Desulfoluna limicola</name>
    <dbReference type="NCBI Taxonomy" id="2810562"/>
    <lineage>
        <taxon>Bacteria</taxon>
        <taxon>Pseudomonadati</taxon>
        <taxon>Thermodesulfobacteriota</taxon>
        <taxon>Desulfobacteria</taxon>
        <taxon>Desulfobacterales</taxon>
        <taxon>Desulfolunaceae</taxon>
        <taxon>Desulfoluna</taxon>
    </lineage>
</organism>
<evidence type="ECO:0000256" key="1">
    <source>
        <dbReference type="SAM" id="SignalP"/>
    </source>
</evidence>
<accession>A0ABM7PGK6</accession>
<protein>
    <submittedName>
        <fullName evidence="2">Uncharacterized protein</fullName>
    </submittedName>
</protein>
<sequence length="254" mass="29098">MKLKISIFICVIFASLNSSYSIADTIRLNSGRTITSNKTWTKNGRVYCFLDGVSVSFDLKDVAYVKKSNPTKFTKNGFKFDIWKSGIDIYEILTIARNNNIPLHRDGLISTNKNFNPKVCRKYANSATKYYYNTKLLGQYCKVELFLTPKSKLLHSLSIRWNNTGSKDKLELEKEVKNIIMKKYGGPKKLSTEVFGKTYHWSPKPHINIESSFSASGGVLLYKDTKIQRIGEQEKAIKKNQIKAQYQKSDISKF</sequence>
<evidence type="ECO:0000313" key="3">
    <source>
        <dbReference type="Proteomes" id="UP001320148"/>
    </source>
</evidence>
<dbReference type="Proteomes" id="UP001320148">
    <property type="component" value="Chromosome"/>
</dbReference>
<evidence type="ECO:0000313" key="2">
    <source>
        <dbReference type="EMBL" id="BCS96211.1"/>
    </source>
</evidence>
<name>A0ABM7PGK6_9BACT</name>
<proteinExistence type="predicted"/>
<gene>
    <name evidence="2" type="ORF">DSLASN_18430</name>
</gene>